<feature type="region of interest" description="Disordered" evidence="1">
    <location>
        <begin position="108"/>
        <end position="159"/>
    </location>
</feature>
<evidence type="ECO:0000313" key="3">
    <source>
        <dbReference type="Proteomes" id="UP000720189"/>
    </source>
</evidence>
<organism evidence="2 3">
    <name type="scientific">Fusarium redolens</name>
    <dbReference type="NCBI Taxonomy" id="48865"/>
    <lineage>
        <taxon>Eukaryota</taxon>
        <taxon>Fungi</taxon>
        <taxon>Dikarya</taxon>
        <taxon>Ascomycota</taxon>
        <taxon>Pezizomycotina</taxon>
        <taxon>Sordariomycetes</taxon>
        <taxon>Hypocreomycetidae</taxon>
        <taxon>Hypocreales</taxon>
        <taxon>Nectriaceae</taxon>
        <taxon>Fusarium</taxon>
        <taxon>Fusarium redolens species complex</taxon>
    </lineage>
</organism>
<sequence>MSERYNNGDFTSEMCVGCTAHHWAVASRALVCILTIGLSELLRGKDGWCGFWFSPEGGSRPVLPRPPYQSQFPTEREWSPRMTHMENDPRHRAFSYPIPTYNQGELDREICGSFPQPQSPATGAFPLPQSPAAGSFTQAQSLASGEQFGSPPPVSPIAQ</sequence>
<accession>A0A9P9K1F7</accession>
<feature type="compositionally biased region" description="Pro residues" evidence="1">
    <location>
        <begin position="150"/>
        <end position="159"/>
    </location>
</feature>
<feature type="compositionally biased region" description="Polar residues" evidence="1">
    <location>
        <begin position="135"/>
        <end position="144"/>
    </location>
</feature>
<reference evidence="2" key="1">
    <citation type="journal article" date="2021" name="Nat. Commun.">
        <title>Genetic determinants of endophytism in the Arabidopsis root mycobiome.</title>
        <authorList>
            <person name="Mesny F."/>
            <person name="Miyauchi S."/>
            <person name="Thiergart T."/>
            <person name="Pickel B."/>
            <person name="Atanasova L."/>
            <person name="Karlsson M."/>
            <person name="Huettel B."/>
            <person name="Barry K.W."/>
            <person name="Haridas S."/>
            <person name="Chen C."/>
            <person name="Bauer D."/>
            <person name="Andreopoulos W."/>
            <person name="Pangilinan J."/>
            <person name="LaButti K."/>
            <person name="Riley R."/>
            <person name="Lipzen A."/>
            <person name="Clum A."/>
            <person name="Drula E."/>
            <person name="Henrissat B."/>
            <person name="Kohler A."/>
            <person name="Grigoriev I.V."/>
            <person name="Martin F.M."/>
            <person name="Hacquard S."/>
        </authorList>
    </citation>
    <scope>NUCLEOTIDE SEQUENCE</scope>
    <source>
        <strain evidence="2">MPI-CAGE-AT-0023</strain>
    </source>
</reference>
<keyword evidence="3" id="KW-1185">Reference proteome</keyword>
<feature type="region of interest" description="Disordered" evidence="1">
    <location>
        <begin position="62"/>
        <end position="81"/>
    </location>
</feature>
<evidence type="ECO:0000256" key="1">
    <source>
        <dbReference type="SAM" id="MobiDB-lite"/>
    </source>
</evidence>
<dbReference type="RefSeq" id="XP_046047781.1">
    <property type="nucleotide sequence ID" value="XM_046193274.1"/>
</dbReference>
<gene>
    <name evidence="2" type="ORF">BKA55DRAFT_574080</name>
</gene>
<dbReference type="AlphaFoldDB" id="A0A9P9K1F7"/>
<comment type="caution">
    <text evidence="2">The sequence shown here is derived from an EMBL/GenBank/DDBJ whole genome shotgun (WGS) entry which is preliminary data.</text>
</comment>
<protein>
    <submittedName>
        <fullName evidence="2">Uncharacterized protein</fullName>
    </submittedName>
</protein>
<dbReference type="OrthoDB" id="4188698at2759"/>
<evidence type="ECO:0000313" key="2">
    <source>
        <dbReference type="EMBL" id="KAH7244558.1"/>
    </source>
</evidence>
<proteinExistence type="predicted"/>
<dbReference type="Proteomes" id="UP000720189">
    <property type="component" value="Unassembled WGS sequence"/>
</dbReference>
<dbReference type="GeneID" id="70223228"/>
<name>A0A9P9K1F7_FUSRE</name>
<dbReference type="EMBL" id="JAGMUX010000011">
    <property type="protein sequence ID" value="KAH7244558.1"/>
    <property type="molecule type" value="Genomic_DNA"/>
</dbReference>